<comment type="caution">
    <text evidence="2">The sequence shown here is derived from an EMBL/GenBank/DDBJ whole genome shotgun (WGS) entry which is preliminary data.</text>
</comment>
<feature type="region of interest" description="Disordered" evidence="1">
    <location>
        <begin position="453"/>
        <end position="588"/>
    </location>
</feature>
<dbReference type="SUPFAM" id="SSF58104">
    <property type="entry name" value="Methyl-accepting chemotaxis protein (MCP) signaling domain"/>
    <property type="match status" value="1"/>
</dbReference>
<feature type="compositionally biased region" description="Polar residues" evidence="1">
    <location>
        <begin position="378"/>
        <end position="389"/>
    </location>
</feature>
<proteinExistence type="predicted"/>
<keyword evidence="3" id="KW-1185">Reference proteome</keyword>
<feature type="region of interest" description="Disordered" evidence="1">
    <location>
        <begin position="197"/>
        <end position="250"/>
    </location>
</feature>
<feature type="compositionally biased region" description="Basic and acidic residues" evidence="1">
    <location>
        <begin position="311"/>
        <end position="330"/>
    </location>
</feature>
<dbReference type="EMBL" id="NIVC01000928">
    <property type="protein sequence ID" value="PAA74701.1"/>
    <property type="molecule type" value="Genomic_DNA"/>
</dbReference>
<dbReference type="STRING" id="282301.A0A267FLQ0"/>
<feature type="compositionally biased region" description="Polar residues" evidence="1">
    <location>
        <begin position="300"/>
        <end position="310"/>
    </location>
</feature>
<feature type="compositionally biased region" description="Basic and acidic residues" evidence="1">
    <location>
        <begin position="146"/>
        <end position="171"/>
    </location>
</feature>
<feature type="compositionally biased region" description="Polar residues" evidence="1">
    <location>
        <begin position="454"/>
        <end position="499"/>
    </location>
</feature>
<dbReference type="AlphaFoldDB" id="A0A267FLQ0"/>
<dbReference type="Pfam" id="PF16006">
    <property type="entry name" value="NUSAP"/>
    <property type="match status" value="1"/>
</dbReference>
<dbReference type="GO" id="GO:0005819">
    <property type="term" value="C:spindle"/>
    <property type="evidence" value="ECO:0007669"/>
    <property type="project" value="InterPro"/>
</dbReference>
<dbReference type="GO" id="GO:0040001">
    <property type="term" value="P:establishment of mitotic spindle localization"/>
    <property type="evidence" value="ECO:0007669"/>
    <property type="project" value="InterPro"/>
</dbReference>
<name>A0A267FLQ0_9PLAT</name>
<sequence length="588" mass="63936">MSTEAADLVAGLSYAELRRWAKHFGVKGRRKAFKLRDSLQPFAGQIAEAMAAESAQDDVADAVKAAPKVVEEDSTSARRRGYEKRKLPVRRAAGRKRQRQSPSPEAEADDKAVPDFSSGKTGNSPSVTKENLTAKSSDKIQLSADKIQKSTDKIQKSTDKIQKLTDKSQESADKIELTTDKIELTTDKIELIADESQESADKIEKSADKIQKSTDKIHETADKIQKSTDKIHETADTIQKSTDKNQESTDEIELTANKILESAEKIPKTTDKIHKTADKIQELADEIELTADKIQKSADESQLTTDSVDLTTDKNKVSSDRIKQLPDKNRNQQFDAVAVTAENDAASSCLTDESLDRPSLQAAGEDSQKENVAPSDYSPGQVSQHSAQSCFYVVEDEQPGMAAPEPPAAARPAAAVGMPNFADIHARNAARHQESLADYQARKAARATYLLSKPVTSQARLHTHQVTSTPQGRSAVTQTSPSPPQSQHRQARQPPQSASPAVRQHVCRRAFTPGSGSKRQKFDLQSSLSRPLTWVPHRGPLKPFAPESPAYLGGSGGSGCVGRKRPISAKEATADSASAAKRKHLDLP</sequence>
<dbReference type="InterPro" id="IPR026756">
    <property type="entry name" value="NuSAP"/>
</dbReference>
<feature type="region of interest" description="Disordered" evidence="1">
    <location>
        <begin position="51"/>
        <end position="171"/>
    </location>
</feature>
<feature type="compositionally biased region" description="Basic and acidic residues" evidence="1">
    <location>
        <begin position="199"/>
        <end position="247"/>
    </location>
</feature>
<evidence type="ECO:0000256" key="1">
    <source>
        <dbReference type="SAM" id="MobiDB-lite"/>
    </source>
</evidence>
<evidence type="ECO:0000313" key="3">
    <source>
        <dbReference type="Proteomes" id="UP000215902"/>
    </source>
</evidence>
<organism evidence="2 3">
    <name type="scientific">Macrostomum lignano</name>
    <dbReference type="NCBI Taxonomy" id="282301"/>
    <lineage>
        <taxon>Eukaryota</taxon>
        <taxon>Metazoa</taxon>
        <taxon>Spiralia</taxon>
        <taxon>Lophotrochozoa</taxon>
        <taxon>Platyhelminthes</taxon>
        <taxon>Rhabditophora</taxon>
        <taxon>Macrostomorpha</taxon>
        <taxon>Macrostomida</taxon>
        <taxon>Macrostomidae</taxon>
        <taxon>Macrostomum</taxon>
    </lineage>
</organism>
<dbReference type="GO" id="GO:0000281">
    <property type="term" value="P:mitotic cytokinesis"/>
    <property type="evidence" value="ECO:0007669"/>
    <property type="project" value="InterPro"/>
</dbReference>
<evidence type="ECO:0000313" key="2">
    <source>
        <dbReference type="EMBL" id="PAA74701.1"/>
    </source>
</evidence>
<dbReference type="GO" id="GO:0005874">
    <property type="term" value="C:microtubule"/>
    <property type="evidence" value="ECO:0007669"/>
    <property type="project" value="InterPro"/>
</dbReference>
<dbReference type="OrthoDB" id="3258416at2759"/>
<feature type="compositionally biased region" description="Basic residues" evidence="1">
    <location>
        <begin position="77"/>
        <end position="99"/>
    </location>
</feature>
<dbReference type="Proteomes" id="UP000215902">
    <property type="component" value="Unassembled WGS sequence"/>
</dbReference>
<gene>
    <name evidence="2" type="ORF">BOX15_Mlig006759g1</name>
</gene>
<accession>A0A267FLQ0</accession>
<dbReference type="Gene3D" id="1.10.287.950">
    <property type="entry name" value="Methyl-accepting chemotaxis protein"/>
    <property type="match status" value="1"/>
</dbReference>
<protein>
    <submittedName>
        <fullName evidence="2">Uncharacterized protein</fullName>
    </submittedName>
</protein>
<reference evidence="2 3" key="1">
    <citation type="submission" date="2017-06" db="EMBL/GenBank/DDBJ databases">
        <title>A platform for efficient transgenesis in Macrostomum lignano, a flatworm model organism for stem cell research.</title>
        <authorList>
            <person name="Berezikov E."/>
        </authorList>
    </citation>
    <scope>NUCLEOTIDE SEQUENCE [LARGE SCALE GENOMIC DNA]</scope>
    <source>
        <strain evidence="2">DV1</strain>
        <tissue evidence="2">Whole organism</tissue>
    </source>
</reference>
<feature type="compositionally biased region" description="Polar residues" evidence="1">
    <location>
        <begin position="118"/>
        <end position="135"/>
    </location>
</feature>
<feature type="region of interest" description="Disordered" evidence="1">
    <location>
        <begin position="292"/>
        <end position="389"/>
    </location>
</feature>
<feature type="compositionally biased region" description="Low complexity" evidence="1">
    <location>
        <begin position="569"/>
        <end position="579"/>
    </location>
</feature>